<protein>
    <recommendedName>
        <fullName evidence="5">PknH-like extracellular domain-containing protein</fullName>
    </recommendedName>
</protein>
<name>A0A4R4XD82_9ACTN</name>
<feature type="signal peptide" evidence="2">
    <location>
        <begin position="1"/>
        <end position="23"/>
    </location>
</feature>
<feature type="chain" id="PRO_5039278153" description="PknH-like extracellular domain-containing protein" evidence="2">
    <location>
        <begin position="24"/>
        <end position="252"/>
    </location>
</feature>
<feature type="compositionally biased region" description="Low complexity" evidence="1">
    <location>
        <begin position="41"/>
        <end position="54"/>
    </location>
</feature>
<keyword evidence="4" id="KW-1185">Reference proteome</keyword>
<proteinExistence type="predicted"/>
<comment type="caution">
    <text evidence="3">The sequence shown here is derived from an EMBL/GenBank/DDBJ whole genome shotgun (WGS) entry which is preliminary data.</text>
</comment>
<evidence type="ECO:0000256" key="1">
    <source>
        <dbReference type="SAM" id="MobiDB-lite"/>
    </source>
</evidence>
<reference evidence="3 4" key="1">
    <citation type="submission" date="2019-02" db="EMBL/GenBank/DDBJ databases">
        <title>Draft genome sequences of novel Actinobacteria.</title>
        <authorList>
            <person name="Sahin N."/>
            <person name="Ay H."/>
            <person name="Saygin H."/>
        </authorList>
    </citation>
    <scope>NUCLEOTIDE SEQUENCE [LARGE SCALE GENOMIC DNA]</scope>
    <source>
        <strain evidence="3 4">16K104</strain>
    </source>
</reference>
<dbReference type="AlphaFoldDB" id="A0A4R4XD82"/>
<dbReference type="OrthoDB" id="3828372at2"/>
<organism evidence="3 4">
    <name type="scientific">Kribbella turkmenica</name>
    <dbReference type="NCBI Taxonomy" id="2530375"/>
    <lineage>
        <taxon>Bacteria</taxon>
        <taxon>Bacillati</taxon>
        <taxon>Actinomycetota</taxon>
        <taxon>Actinomycetes</taxon>
        <taxon>Propionibacteriales</taxon>
        <taxon>Kribbellaceae</taxon>
        <taxon>Kribbella</taxon>
    </lineage>
</organism>
<accession>A0A4R4XD82</accession>
<dbReference type="RefSeq" id="WP_132317322.1">
    <property type="nucleotide sequence ID" value="NZ_SMKR01000019.1"/>
</dbReference>
<keyword evidence="2" id="KW-0732">Signal</keyword>
<dbReference type="Proteomes" id="UP000295172">
    <property type="component" value="Unassembled WGS sequence"/>
</dbReference>
<sequence length="252" mass="24894">MPHRPLTAAVLSVGLAICLTACGDSSGGAAPTPSATPTPAPTASSSTPSVVPTTPAAPAPVPRTEATLTKALLALEDLPAGFAIDSEAQGDDDGTALSSPDAKCAKLVRYFNADSTPGSKLGVSRGFSGGQDGPFVGETLEAMPSARATTAYLAAVKAAVKACPKAKLTIEGAGSSTVAVTEVRAPEAGTTPVAVRFSAASGPLAGLEVTFAFAALGDVLLTMDFDTSDIEEPVLDAYAKASKVLGTSTTGA</sequence>
<evidence type="ECO:0000313" key="4">
    <source>
        <dbReference type="Proteomes" id="UP000295172"/>
    </source>
</evidence>
<feature type="region of interest" description="Disordered" evidence="1">
    <location>
        <begin position="27"/>
        <end position="62"/>
    </location>
</feature>
<dbReference type="EMBL" id="SMKR01000019">
    <property type="protein sequence ID" value="TDD28633.1"/>
    <property type="molecule type" value="Genomic_DNA"/>
</dbReference>
<evidence type="ECO:0000256" key="2">
    <source>
        <dbReference type="SAM" id="SignalP"/>
    </source>
</evidence>
<gene>
    <name evidence="3" type="ORF">E1218_06615</name>
</gene>
<evidence type="ECO:0000313" key="3">
    <source>
        <dbReference type="EMBL" id="TDD28633.1"/>
    </source>
</evidence>
<evidence type="ECO:0008006" key="5">
    <source>
        <dbReference type="Google" id="ProtNLM"/>
    </source>
</evidence>